<dbReference type="Proteomes" id="UP000194154">
    <property type="component" value="Chromosome"/>
</dbReference>
<keyword evidence="2" id="KW-1185">Reference proteome</keyword>
<reference evidence="1 2" key="1">
    <citation type="journal article" date="2017" name="Int. J. Syst. Evol. Microbiol.">
        <title>Macrococcus canis sp. nov., a skin bacterium associated with infections in dogs.</title>
        <authorList>
            <person name="Gobeli Brawand S."/>
            <person name="Cotting K."/>
            <person name="Gomez-Sanz E."/>
            <person name="Collaud A."/>
            <person name="Thomann A."/>
            <person name="Brodard I."/>
            <person name="Rodriguez-Campos S."/>
            <person name="Strauss C."/>
            <person name="Perreten V."/>
        </authorList>
    </citation>
    <scope>NUCLEOTIDE SEQUENCE [LARGE SCALE GENOMIC DNA]</scope>
    <source>
        <strain evidence="1 2">KM45013</strain>
    </source>
</reference>
<dbReference type="KEGG" id="mcak:MCCS_12130"/>
<name>A0A1W7AB65_9STAP</name>
<sequence length="65" mass="7878">MMYMKLVKYNELTKNALDKREKVILAMKEIDKNFDIGKRIYDAKCIDGKKEQLERMKEKECAFHY</sequence>
<evidence type="ECO:0000313" key="2">
    <source>
        <dbReference type="Proteomes" id="UP000194154"/>
    </source>
</evidence>
<protein>
    <submittedName>
        <fullName evidence="1">Uncharacterized protein</fullName>
    </submittedName>
</protein>
<accession>A0A1W7AB65</accession>
<dbReference type="EMBL" id="CP021059">
    <property type="protein sequence ID" value="ARQ06859.1"/>
    <property type="molecule type" value="Genomic_DNA"/>
</dbReference>
<evidence type="ECO:0000313" key="1">
    <source>
        <dbReference type="EMBL" id="ARQ06859.1"/>
    </source>
</evidence>
<proteinExistence type="predicted"/>
<gene>
    <name evidence="1" type="ORF">MCCS_12130</name>
</gene>
<organism evidence="1 2">
    <name type="scientific">Macrococcoides canis</name>
    <dbReference type="NCBI Taxonomy" id="1855823"/>
    <lineage>
        <taxon>Bacteria</taxon>
        <taxon>Bacillati</taxon>
        <taxon>Bacillota</taxon>
        <taxon>Bacilli</taxon>
        <taxon>Bacillales</taxon>
        <taxon>Staphylococcaceae</taxon>
        <taxon>Macrococcoides</taxon>
    </lineage>
</organism>
<dbReference type="STRING" id="1855823.MCCS_12130"/>
<dbReference type="AlphaFoldDB" id="A0A1W7AB65"/>